<feature type="transmembrane region" description="Helical" evidence="1">
    <location>
        <begin position="12"/>
        <end position="34"/>
    </location>
</feature>
<comment type="caution">
    <text evidence="2">The sequence shown here is derived from an EMBL/GenBank/DDBJ whole genome shotgun (WGS) entry which is preliminary data.</text>
</comment>
<keyword evidence="1" id="KW-0812">Transmembrane</keyword>
<keyword evidence="3" id="KW-1185">Reference proteome</keyword>
<accession>A0ABN0QZQ1</accession>
<sequence length="41" mass="4462">MNRQSMSDSFVAMFVVNVAPSVVLRTVGAAYFVAERVVSIL</sequence>
<gene>
    <name evidence="2" type="ORF">I551_3327</name>
</gene>
<protein>
    <submittedName>
        <fullName evidence="2">Membrane protein</fullName>
    </submittedName>
</protein>
<organism evidence="2 3">
    <name type="scientific">Mycobacterium ulcerans str. Harvey</name>
    <dbReference type="NCBI Taxonomy" id="1299332"/>
    <lineage>
        <taxon>Bacteria</taxon>
        <taxon>Bacillati</taxon>
        <taxon>Actinomycetota</taxon>
        <taxon>Actinomycetes</taxon>
        <taxon>Mycobacteriales</taxon>
        <taxon>Mycobacteriaceae</taxon>
        <taxon>Mycobacterium</taxon>
        <taxon>Mycobacterium ulcerans group</taxon>
    </lineage>
</organism>
<keyword evidence="1" id="KW-1133">Transmembrane helix</keyword>
<evidence type="ECO:0000313" key="3">
    <source>
        <dbReference type="Proteomes" id="UP000020681"/>
    </source>
</evidence>
<keyword evidence="1" id="KW-0472">Membrane</keyword>
<name>A0ABN0QZQ1_MYCUL</name>
<dbReference type="Proteomes" id="UP000020681">
    <property type="component" value="Unassembled WGS sequence"/>
</dbReference>
<reference evidence="2 3" key="1">
    <citation type="submission" date="2014-01" db="EMBL/GenBank/DDBJ databases">
        <authorList>
            <person name="Dobos K."/>
            <person name="Lenaerts A."/>
            <person name="Ordway D."/>
            <person name="DeGroote M.A."/>
            <person name="Parker T."/>
            <person name="Sizemore C."/>
            <person name="Tallon L.J."/>
            <person name="Sadzewicz L.K."/>
            <person name="Sengamalay N."/>
            <person name="Fraser C.M."/>
            <person name="Hine E."/>
            <person name="Shefchek K.A."/>
            <person name="Das S.P."/>
            <person name="Tettelin H."/>
        </authorList>
    </citation>
    <scope>NUCLEOTIDE SEQUENCE [LARGE SCALE GENOMIC DNA]</scope>
    <source>
        <strain evidence="2 3">Harvey</strain>
    </source>
</reference>
<dbReference type="EMBL" id="JAOL01000107">
    <property type="protein sequence ID" value="EUA90196.1"/>
    <property type="molecule type" value="Genomic_DNA"/>
</dbReference>
<evidence type="ECO:0000313" key="2">
    <source>
        <dbReference type="EMBL" id="EUA90196.1"/>
    </source>
</evidence>
<proteinExistence type="predicted"/>
<evidence type="ECO:0000256" key="1">
    <source>
        <dbReference type="SAM" id="Phobius"/>
    </source>
</evidence>